<evidence type="ECO:0000313" key="3">
    <source>
        <dbReference type="Proteomes" id="UP001151760"/>
    </source>
</evidence>
<feature type="region of interest" description="Disordered" evidence="1">
    <location>
        <begin position="1"/>
        <end position="108"/>
    </location>
</feature>
<reference evidence="2" key="1">
    <citation type="journal article" date="2022" name="Int. J. Mol. Sci.">
        <title>Draft Genome of Tanacetum Coccineum: Genomic Comparison of Closely Related Tanacetum-Family Plants.</title>
        <authorList>
            <person name="Yamashiro T."/>
            <person name="Shiraishi A."/>
            <person name="Nakayama K."/>
            <person name="Satake H."/>
        </authorList>
    </citation>
    <scope>NUCLEOTIDE SEQUENCE</scope>
</reference>
<feature type="compositionally biased region" description="Basic and acidic residues" evidence="1">
    <location>
        <begin position="121"/>
        <end position="130"/>
    </location>
</feature>
<accession>A0ABQ5D2N8</accession>
<reference evidence="2" key="2">
    <citation type="submission" date="2022-01" db="EMBL/GenBank/DDBJ databases">
        <authorList>
            <person name="Yamashiro T."/>
            <person name="Shiraishi A."/>
            <person name="Satake H."/>
            <person name="Nakayama K."/>
        </authorList>
    </citation>
    <scope>NUCLEOTIDE SEQUENCE</scope>
</reference>
<evidence type="ECO:0000313" key="2">
    <source>
        <dbReference type="EMBL" id="GJT33207.1"/>
    </source>
</evidence>
<feature type="compositionally biased region" description="Polar residues" evidence="1">
    <location>
        <begin position="1"/>
        <end position="11"/>
    </location>
</feature>
<name>A0ABQ5D2N8_9ASTR</name>
<proteinExistence type="predicted"/>
<protein>
    <submittedName>
        <fullName evidence="2">Uncharacterized protein</fullName>
    </submittedName>
</protein>
<dbReference type="Proteomes" id="UP001151760">
    <property type="component" value="Unassembled WGS sequence"/>
</dbReference>
<feature type="region of interest" description="Disordered" evidence="1">
    <location>
        <begin position="121"/>
        <end position="145"/>
    </location>
</feature>
<evidence type="ECO:0000256" key="1">
    <source>
        <dbReference type="SAM" id="MobiDB-lite"/>
    </source>
</evidence>
<comment type="caution">
    <text evidence="2">The sequence shown here is derived from an EMBL/GenBank/DDBJ whole genome shotgun (WGS) entry which is preliminary data.</text>
</comment>
<dbReference type="EMBL" id="BQNB010014859">
    <property type="protein sequence ID" value="GJT33207.1"/>
    <property type="molecule type" value="Genomic_DNA"/>
</dbReference>
<organism evidence="2 3">
    <name type="scientific">Tanacetum coccineum</name>
    <dbReference type="NCBI Taxonomy" id="301880"/>
    <lineage>
        <taxon>Eukaryota</taxon>
        <taxon>Viridiplantae</taxon>
        <taxon>Streptophyta</taxon>
        <taxon>Embryophyta</taxon>
        <taxon>Tracheophyta</taxon>
        <taxon>Spermatophyta</taxon>
        <taxon>Magnoliopsida</taxon>
        <taxon>eudicotyledons</taxon>
        <taxon>Gunneridae</taxon>
        <taxon>Pentapetalae</taxon>
        <taxon>asterids</taxon>
        <taxon>campanulids</taxon>
        <taxon>Asterales</taxon>
        <taxon>Asteraceae</taxon>
        <taxon>Asteroideae</taxon>
        <taxon>Anthemideae</taxon>
        <taxon>Anthemidinae</taxon>
        <taxon>Tanacetum</taxon>
    </lineage>
</organism>
<feature type="compositionally biased region" description="Low complexity" evidence="1">
    <location>
        <begin position="51"/>
        <end position="61"/>
    </location>
</feature>
<feature type="compositionally biased region" description="Acidic residues" evidence="1">
    <location>
        <begin position="136"/>
        <end position="145"/>
    </location>
</feature>
<gene>
    <name evidence="2" type="ORF">Tco_0923626</name>
</gene>
<keyword evidence="3" id="KW-1185">Reference proteome</keyword>
<sequence length="145" mass="15603">MGPSSSATTGYNPEDLTPSHIRSDLNALHRRVPPTTPVVPIVHNDPRDQYVAARDATPVPATDDDDTAAAKDSQPSESRGSLRDPTMPPKRRSQTNPPPLLTQEAVNQLVRDGIEATIRAERERVREEATRAGGLAEEDSGCASS</sequence>